<protein>
    <recommendedName>
        <fullName evidence="6">DNL-type domain-containing protein</fullName>
    </recommendedName>
</protein>
<evidence type="ECO:0000256" key="2">
    <source>
        <dbReference type="ARBA" id="ARBA00022771"/>
    </source>
</evidence>
<dbReference type="GO" id="GO:0005739">
    <property type="term" value="C:mitochondrion"/>
    <property type="evidence" value="ECO:0007669"/>
    <property type="project" value="TreeGrafter"/>
</dbReference>
<feature type="compositionally biased region" description="Polar residues" evidence="5">
    <location>
        <begin position="183"/>
        <end position="200"/>
    </location>
</feature>
<dbReference type="Pfam" id="PF05180">
    <property type="entry name" value="zf-DNL"/>
    <property type="match status" value="1"/>
</dbReference>
<keyword evidence="1" id="KW-0479">Metal-binding</keyword>
<dbReference type="Proteomes" id="UP000198406">
    <property type="component" value="Unassembled WGS sequence"/>
</dbReference>
<evidence type="ECO:0000256" key="4">
    <source>
        <dbReference type="PROSITE-ProRule" id="PRU00834"/>
    </source>
</evidence>
<reference evidence="7 8" key="1">
    <citation type="journal article" date="2015" name="Plant Cell">
        <title>Oil accumulation by the oleaginous diatom Fistulifera solaris as revealed by the genome and transcriptome.</title>
        <authorList>
            <person name="Tanaka T."/>
            <person name="Maeda Y."/>
            <person name="Veluchamy A."/>
            <person name="Tanaka M."/>
            <person name="Abida H."/>
            <person name="Marechal E."/>
            <person name="Bowler C."/>
            <person name="Muto M."/>
            <person name="Sunaga Y."/>
            <person name="Tanaka M."/>
            <person name="Yoshino T."/>
            <person name="Taniguchi T."/>
            <person name="Fukuda Y."/>
            <person name="Nemoto M."/>
            <person name="Matsumoto M."/>
            <person name="Wong P.S."/>
            <person name="Aburatani S."/>
            <person name="Fujibuchi W."/>
        </authorList>
    </citation>
    <scope>NUCLEOTIDE SEQUENCE [LARGE SCALE GENOMIC DNA]</scope>
    <source>
        <strain evidence="7 8">JPCC DA0580</strain>
    </source>
</reference>
<dbReference type="GO" id="GO:0050821">
    <property type="term" value="P:protein stabilization"/>
    <property type="evidence" value="ECO:0007669"/>
    <property type="project" value="TreeGrafter"/>
</dbReference>
<comment type="caution">
    <text evidence="7">The sequence shown here is derived from an EMBL/GenBank/DDBJ whole genome shotgun (WGS) entry which is preliminary data.</text>
</comment>
<evidence type="ECO:0000256" key="3">
    <source>
        <dbReference type="ARBA" id="ARBA00022833"/>
    </source>
</evidence>
<dbReference type="AlphaFoldDB" id="A0A1Z5KSC8"/>
<dbReference type="OrthoDB" id="512667at2759"/>
<keyword evidence="8" id="KW-1185">Reference proteome</keyword>
<evidence type="ECO:0000256" key="1">
    <source>
        <dbReference type="ARBA" id="ARBA00022723"/>
    </source>
</evidence>
<evidence type="ECO:0000313" key="7">
    <source>
        <dbReference type="EMBL" id="GAX28901.1"/>
    </source>
</evidence>
<dbReference type="PROSITE" id="PS51501">
    <property type="entry name" value="ZF_DNL"/>
    <property type="match status" value="1"/>
</dbReference>
<organism evidence="7 8">
    <name type="scientific">Fistulifera solaris</name>
    <name type="common">Oleaginous diatom</name>
    <dbReference type="NCBI Taxonomy" id="1519565"/>
    <lineage>
        <taxon>Eukaryota</taxon>
        <taxon>Sar</taxon>
        <taxon>Stramenopiles</taxon>
        <taxon>Ochrophyta</taxon>
        <taxon>Bacillariophyta</taxon>
        <taxon>Bacillariophyceae</taxon>
        <taxon>Bacillariophycidae</taxon>
        <taxon>Naviculales</taxon>
        <taxon>Naviculaceae</taxon>
        <taxon>Fistulifera</taxon>
    </lineage>
</organism>
<dbReference type="GO" id="GO:0008270">
    <property type="term" value="F:zinc ion binding"/>
    <property type="evidence" value="ECO:0007669"/>
    <property type="project" value="UniProtKB-KW"/>
</dbReference>
<dbReference type="PANTHER" id="PTHR20922">
    <property type="entry name" value="DNL-TYPE ZINC FINGER PROTEIN"/>
    <property type="match status" value="1"/>
</dbReference>
<sequence>MMLSRTAAAGIRVVASRYASQTDLVRCFHPALSIVIKPHERPHLRHASCSAYNGKRFLCSSTSSSDKELNETSTKEATTLQIPGTVLRGSGKQLAIVYTCGVCETRSIKQFTERAYLQGVVIVRCPGCSRQHLIADRLGYFDDNWDIQKIVQEQGGGDAKFESVLEVDLEDFLGKEKFGQLLQQQQHKSEASNGETSNLSNEKRVS</sequence>
<dbReference type="GO" id="GO:0030150">
    <property type="term" value="P:protein import into mitochondrial matrix"/>
    <property type="evidence" value="ECO:0007669"/>
    <property type="project" value="TreeGrafter"/>
</dbReference>
<dbReference type="PANTHER" id="PTHR20922:SF13">
    <property type="entry name" value="DNL-TYPE ZINC FINGER PROTEIN"/>
    <property type="match status" value="1"/>
</dbReference>
<dbReference type="GO" id="GO:0006457">
    <property type="term" value="P:protein folding"/>
    <property type="evidence" value="ECO:0007669"/>
    <property type="project" value="TreeGrafter"/>
</dbReference>
<evidence type="ECO:0000313" key="8">
    <source>
        <dbReference type="Proteomes" id="UP000198406"/>
    </source>
</evidence>
<gene>
    <name evidence="7" type="ORF">FisN_20Lh206</name>
</gene>
<feature type="region of interest" description="Disordered" evidence="5">
    <location>
        <begin position="183"/>
        <end position="206"/>
    </location>
</feature>
<accession>A0A1Z5KSC8</accession>
<name>A0A1Z5KSC8_FISSO</name>
<dbReference type="InterPro" id="IPR007853">
    <property type="entry name" value="Znf_DNL-typ"/>
</dbReference>
<evidence type="ECO:0000256" key="5">
    <source>
        <dbReference type="SAM" id="MobiDB-lite"/>
    </source>
</evidence>
<evidence type="ECO:0000259" key="6">
    <source>
        <dbReference type="PROSITE" id="PS51501"/>
    </source>
</evidence>
<keyword evidence="3" id="KW-0862">Zinc</keyword>
<proteinExistence type="predicted"/>
<feature type="domain" description="DNL-type" evidence="6">
    <location>
        <begin position="89"/>
        <end position="177"/>
    </location>
</feature>
<dbReference type="InterPro" id="IPR024158">
    <property type="entry name" value="Mt_import_TIM15"/>
</dbReference>
<dbReference type="GO" id="GO:0051087">
    <property type="term" value="F:protein-folding chaperone binding"/>
    <property type="evidence" value="ECO:0007669"/>
    <property type="project" value="TreeGrafter"/>
</dbReference>
<dbReference type="InParanoid" id="A0A1Z5KSC8"/>
<keyword evidence="2 4" id="KW-0863">Zinc-finger</keyword>
<dbReference type="EMBL" id="BDSP01000283">
    <property type="protein sequence ID" value="GAX28901.1"/>
    <property type="molecule type" value="Genomic_DNA"/>
</dbReference>